<sequence length="195" mass="21569">MKRIFSIEGPYYRIMAFITDLFMVNLLFLISCLTVVFSGAGLIALYQAAQRLLRGNTEGVVQLFIAEVRANLRRGLKLLGIVGGVIASTLTLLYLLSLLSPLVAPILIFVLAAILLILATFMLVFSSTTATVQRAFDRSIYLVFRHIVASIAILLIPALTIWLIGKFGFYLEFCFGPALACLAQVFFVEKVEIKL</sequence>
<gene>
    <name evidence="2" type="ORF">ACFQHW_03845</name>
</gene>
<dbReference type="EMBL" id="JBHSSM010000014">
    <property type="protein sequence ID" value="MFC6314698.1"/>
    <property type="molecule type" value="Genomic_DNA"/>
</dbReference>
<dbReference type="PROSITE" id="PS51257">
    <property type="entry name" value="PROKAR_LIPOPROTEIN"/>
    <property type="match status" value="1"/>
</dbReference>
<dbReference type="RefSeq" id="WP_125599369.1">
    <property type="nucleotide sequence ID" value="NZ_JBHSSM010000014.1"/>
</dbReference>
<keyword evidence="3" id="KW-1185">Reference proteome</keyword>
<feature type="transmembrane region" description="Helical" evidence="1">
    <location>
        <begin position="78"/>
        <end position="96"/>
    </location>
</feature>
<evidence type="ECO:0000313" key="2">
    <source>
        <dbReference type="EMBL" id="MFC6314698.1"/>
    </source>
</evidence>
<feature type="transmembrane region" description="Helical" evidence="1">
    <location>
        <begin position="146"/>
        <end position="164"/>
    </location>
</feature>
<dbReference type="Pfam" id="PF04854">
    <property type="entry name" value="DUF624"/>
    <property type="match status" value="1"/>
</dbReference>
<organism evidence="2 3">
    <name type="scientific">Lapidilactobacillus achengensis</name>
    <dbReference type="NCBI Taxonomy" id="2486000"/>
    <lineage>
        <taxon>Bacteria</taxon>
        <taxon>Bacillati</taxon>
        <taxon>Bacillota</taxon>
        <taxon>Bacilli</taxon>
        <taxon>Lactobacillales</taxon>
        <taxon>Lactobacillaceae</taxon>
        <taxon>Lapidilactobacillus</taxon>
    </lineage>
</organism>
<feature type="transmembrane region" description="Helical" evidence="1">
    <location>
        <begin position="170"/>
        <end position="188"/>
    </location>
</feature>
<dbReference type="InterPro" id="IPR006938">
    <property type="entry name" value="DUF624"/>
</dbReference>
<feature type="transmembrane region" description="Helical" evidence="1">
    <location>
        <begin position="102"/>
        <end position="125"/>
    </location>
</feature>
<evidence type="ECO:0000256" key="1">
    <source>
        <dbReference type="SAM" id="Phobius"/>
    </source>
</evidence>
<comment type="caution">
    <text evidence="2">The sequence shown here is derived from an EMBL/GenBank/DDBJ whole genome shotgun (WGS) entry which is preliminary data.</text>
</comment>
<proteinExistence type="predicted"/>
<keyword evidence="1" id="KW-1133">Transmembrane helix</keyword>
<keyword evidence="1" id="KW-0812">Transmembrane</keyword>
<keyword evidence="1" id="KW-0472">Membrane</keyword>
<reference evidence="3" key="1">
    <citation type="journal article" date="2019" name="Int. J. Syst. Evol. Microbiol.">
        <title>The Global Catalogue of Microorganisms (GCM) 10K type strain sequencing project: providing services to taxonomists for standard genome sequencing and annotation.</title>
        <authorList>
            <consortium name="The Broad Institute Genomics Platform"/>
            <consortium name="The Broad Institute Genome Sequencing Center for Infectious Disease"/>
            <person name="Wu L."/>
            <person name="Ma J."/>
        </authorList>
    </citation>
    <scope>NUCLEOTIDE SEQUENCE [LARGE SCALE GENOMIC DNA]</scope>
    <source>
        <strain evidence="3">CCM 8897</strain>
    </source>
</reference>
<accession>A0ABW1UNR5</accession>
<name>A0ABW1UNR5_9LACO</name>
<protein>
    <submittedName>
        <fullName evidence="2">DUF624 domain-containing protein</fullName>
    </submittedName>
</protein>
<dbReference type="Proteomes" id="UP001596310">
    <property type="component" value="Unassembled WGS sequence"/>
</dbReference>
<evidence type="ECO:0000313" key="3">
    <source>
        <dbReference type="Proteomes" id="UP001596310"/>
    </source>
</evidence>
<feature type="transmembrane region" description="Helical" evidence="1">
    <location>
        <begin position="22"/>
        <end position="46"/>
    </location>
</feature>